<name>A0A183BZD9_GLOPA</name>
<proteinExistence type="predicted"/>
<keyword evidence="1" id="KW-1185">Reference proteome</keyword>
<evidence type="ECO:0000313" key="1">
    <source>
        <dbReference type="Proteomes" id="UP000050741"/>
    </source>
</evidence>
<sequence length="92" mass="10015">MPLLTAATMVPVAIQRHQKKVLLADNCQIGLDNLKIEETRLEDNAEIRERGNPFRQSDNQAAGLGGGMPFGERGYGVGQGGVEMFGQRGNQF</sequence>
<evidence type="ECO:0000313" key="2">
    <source>
        <dbReference type="WBParaSite" id="GPLIN_000598000"/>
    </source>
</evidence>
<reference evidence="1" key="2">
    <citation type="submission" date="2014-05" db="EMBL/GenBank/DDBJ databases">
        <title>The genome and life-stage specific transcriptomes of Globodera pallida elucidate key aspects of plant parasitism by a cyst nematode.</title>
        <authorList>
            <person name="Cotton J.A."/>
            <person name="Lilley C.J."/>
            <person name="Jones L.M."/>
            <person name="Kikuchi T."/>
            <person name="Reid A.J."/>
            <person name="Thorpe P."/>
            <person name="Tsai I.J."/>
            <person name="Beasley H."/>
            <person name="Blok V."/>
            <person name="Cock P.J.A."/>
            <person name="Van den Akker S.E."/>
            <person name="Holroyd N."/>
            <person name="Hunt M."/>
            <person name="Mantelin S."/>
            <person name="Naghra H."/>
            <person name="Pain A."/>
            <person name="Palomares-Rius J.E."/>
            <person name="Zarowiecki M."/>
            <person name="Berriman M."/>
            <person name="Jones J.T."/>
            <person name="Urwin P.E."/>
        </authorList>
    </citation>
    <scope>NUCLEOTIDE SEQUENCE [LARGE SCALE GENOMIC DNA]</scope>
    <source>
        <strain evidence="1">Lindley</strain>
    </source>
</reference>
<organism evidence="1 2">
    <name type="scientific">Globodera pallida</name>
    <name type="common">Potato cyst nematode worm</name>
    <name type="synonym">Heterodera pallida</name>
    <dbReference type="NCBI Taxonomy" id="36090"/>
    <lineage>
        <taxon>Eukaryota</taxon>
        <taxon>Metazoa</taxon>
        <taxon>Ecdysozoa</taxon>
        <taxon>Nematoda</taxon>
        <taxon>Chromadorea</taxon>
        <taxon>Rhabditida</taxon>
        <taxon>Tylenchina</taxon>
        <taxon>Tylenchomorpha</taxon>
        <taxon>Tylenchoidea</taxon>
        <taxon>Heteroderidae</taxon>
        <taxon>Heteroderinae</taxon>
        <taxon>Globodera</taxon>
    </lineage>
</organism>
<dbReference type="WBParaSite" id="GPLIN_000598000">
    <property type="protein sequence ID" value="GPLIN_000598000"/>
    <property type="gene ID" value="GPLIN_000598000"/>
</dbReference>
<dbReference type="AlphaFoldDB" id="A0A183BZD9"/>
<reference evidence="2" key="3">
    <citation type="submission" date="2016-06" db="UniProtKB">
        <authorList>
            <consortium name="WormBaseParasite"/>
        </authorList>
    </citation>
    <scope>IDENTIFICATION</scope>
</reference>
<reference evidence="1" key="1">
    <citation type="submission" date="2013-12" db="EMBL/GenBank/DDBJ databases">
        <authorList>
            <person name="Aslett M."/>
        </authorList>
    </citation>
    <scope>NUCLEOTIDE SEQUENCE [LARGE SCALE GENOMIC DNA]</scope>
    <source>
        <strain evidence="1">Lindley</strain>
    </source>
</reference>
<accession>A0A183BZD9</accession>
<protein>
    <submittedName>
        <fullName evidence="2">Uncharacterized protein</fullName>
    </submittedName>
</protein>
<dbReference type="Proteomes" id="UP000050741">
    <property type="component" value="Unassembled WGS sequence"/>
</dbReference>